<dbReference type="EMBL" id="RKST01000007">
    <property type="protein sequence ID" value="RUM98154.1"/>
    <property type="molecule type" value="Genomic_DNA"/>
</dbReference>
<keyword evidence="1" id="KW-0813">Transport</keyword>
<proteinExistence type="predicted"/>
<sequence>MRTETDDTLLSCENIVKRYGALTAVDRLSLQVRAGEVLGIGGPNGAGKTTLFDMISGVTKATEGRIVFKSRDITRLPPHKASPQGLARTFQLNAAFDSLSVEENVLCSAYFGRANILFPQLRYPPATREAARAALSTTGLEAAHDRKAGSLTVLQRKQLMIACALATRPSVLLLDEPVGGLNVAEIDQTIEMIDKVRNEWPVTIILIEHVMRFLVALCDRIVIMHHGRKIYEGPISGLAGDRQVVEVYLGEGAARRLRDAAERQACHA</sequence>
<dbReference type="AlphaFoldDB" id="A0A432V7M0"/>
<evidence type="ECO:0000313" key="6">
    <source>
        <dbReference type="Proteomes" id="UP000281647"/>
    </source>
</evidence>
<name>A0A432V7M0_9HYPH</name>
<reference evidence="5 6" key="1">
    <citation type="submission" date="2018-11" db="EMBL/GenBank/DDBJ databases">
        <title>Pseudaminobacter arsenicus sp. nov., an arsenic-resistant bacterium isolated from arsenic-rich aquifers.</title>
        <authorList>
            <person name="Mu Y."/>
        </authorList>
    </citation>
    <scope>NUCLEOTIDE SEQUENCE [LARGE SCALE GENOMIC DNA]</scope>
    <source>
        <strain evidence="5 6">CB3</strain>
    </source>
</reference>
<dbReference type="GO" id="GO:0005524">
    <property type="term" value="F:ATP binding"/>
    <property type="evidence" value="ECO:0007669"/>
    <property type="project" value="UniProtKB-KW"/>
</dbReference>
<dbReference type="OrthoDB" id="9779872at2"/>
<evidence type="ECO:0000259" key="4">
    <source>
        <dbReference type="PROSITE" id="PS50893"/>
    </source>
</evidence>
<dbReference type="Proteomes" id="UP000281647">
    <property type="component" value="Unassembled WGS sequence"/>
</dbReference>
<dbReference type="PANTHER" id="PTHR45772">
    <property type="entry name" value="CONSERVED COMPONENT OF ABC TRANSPORTER FOR NATURAL AMINO ACIDS-RELATED"/>
    <property type="match status" value="1"/>
</dbReference>
<dbReference type="InterPro" id="IPR027417">
    <property type="entry name" value="P-loop_NTPase"/>
</dbReference>
<feature type="domain" description="ABC transporter" evidence="4">
    <location>
        <begin position="10"/>
        <end position="251"/>
    </location>
</feature>
<dbReference type="InterPro" id="IPR003439">
    <property type="entry name" value="ABC_transporter-like_ATP-bd"/>
</dbReference>
<dbReference type="GO" id="GO:0016887">
    <property type="term" value="F:ATP hydrolysis activity"/>
    <property type="evidence" value="ECO:0007669"/>
    <property type="project" value="InterPro"/>
</dbReference>
<dbReference type="SUPFAM" id="SSF52540">
    <property type="entry name" value="P-loop containing nucleoside triphosphate hydrolases"/>
    <property type="match status" value="1"/>
</dbReference>
<dbReference type="PANTHER" id="PTHR45772:SF9">
    <property type="entry name" value="CONSERVED COMPONENT OF ABC TRANSPORTER FOR NATURAL AMINO ACIDS"/>
    <property type="match status" value="1"/>
</dbReference>
<evidence type="ECO:0000256" key="1">
    <source>
        <dbReference type="ARBA" id="ARBA00022448"/>
    </source>
</evidence>
<accession>A0A432V7M0</accession>
<dbReference type="SMART" id="SM00382">
    <property type="entry name" value="AAA"/>
    <property type="match status" value="1"/>
</dbReference>
<dbReference type="Gene3D" id="3.40.50.300">
    <property type="entry name" value="P-loop containing nucleotide triphosphate hydrolases"/>
    <property type="match status" value="1"/>
</dbReference>
<dbReference type="PROSITE" id="PS50893">
    <property type="entry name" value="ABC_TRANSPORTER_2"/>
    <property type="match status" value="1"/>
</dbReference>
<dbReference type="RefSeq" id="WP_128626534.1">
    <property type="nucleotide sequence ID" value="NZ_RKST01000007.1"/>
</dbReference>
<keyword evidence="2" id="KW-0547">Nucleotide-binding</keyword>
<comment type="caution">
    <text evidence="5">The sequence shown here is derived from an EMBL/GenBank/DDBJ whole genome shotgun (WGS) entry which is preliminary data.</text>
</comment>
<gene>
    <name evidence="5" type="ORF">EET67_08585</name>
</gene>
<dbReference type="Pfam" id="PF00005">
    <property type="entry name" value="ABC_tran"/>
    <property type="match status" value="1"/>
</dbReference>
<protein>
    <submittedName>
        <fullName evidence="5">ABC transporter ATP-binding protein</fullName>
    </submittedName>
</protein>
<dbReference type="InterPro" id="IPR051120">
    <property type="entry name" value="ABC_AA/LPS_Transport"/>
</dbReference>
<dbReference type="CDD" id="cd03219">
    <property type="entry name" value="ABC_Mj1267_LivG_branched"/>
    <property type="match status" value="1"/>
</dbReference>
<evidence type="ECO:0000313" key="5">
    <source>
        <dbReference type="EMBL" id="RUM98154.1"/>
    </source>
</evidence>
<evidence type="ECO:0000256" key="3">
    <source>
        <dbReference type="ARBA" id="ARBA00022840"/>
    </source>
</evidence>
<dbReference type="InterPro" id="IPR003593">
    <property type="entry name" value="AAA+_ATPase"/>
</dbReference>
<keyword evidence="3 5" id="KW-0067">ATP-binding</keyword>
<keyword evidence="6" id="KW-1185">Reference proteome</keyword>
<evidence type="ECO:0000256" key="2">
    <source>
        <dbReference type="ARBA" id="ARBA00022741"/>
    </source>
</evidence>
<organism evidence="5 6">
    <name type="scientific">Borborobacter arsenicus</name>
    <dbReference type="NCBI Taxonomy" id="1851146"/>
    <lineage>
        <taxon>Bacteria</taxon>
        <taxon>Pseudomonadati</taxon>
        <taxon>Pseudomonadota</taxon>
        <taxon>Alphaproteobacteria</taxon>
        <taxon>Hyphomicrobiales</taxon>
        <taxon>Phyllobacteriaceae</taxon>
        <taxon>Borborobacter</taxon>
    </lineage>
</organism>
<dbReference type="GO" id="GO:0005886">
    <property type="term" value="C:plasma membrane"/>
    <property type="evidence" value="ECO:0007669"/>
    <property type="project" value="TreeGrafter"/>
</dbReference>